<dbReference type="InterPro" id="IPR038050">
    <property type="entry name" value="Neuro_actylchol_rec"/>
</dbReference>
<feature type="transmembrane region" description="Helical" evidence="5">
    <location>
        <begin position="267"/>
        <end position="287"/>
    </location>
</feature>
<keyword evidence="9" id="KW-1185">Reference proteome</keyword>
<evidence type="ECO:0000256" key="1">
    <source>
        <dbReference type="ARBA" id="ARBA00004141"/>
    </source>
</evidence>
<evidence type="ECO:0000256" key="2">
    <source>
        <dbReference type="ARBA" id="ARBA00022692"/>
    </source>
</evidence>
<evidence type="ECO:0000256" key="5">
    <source>
        <dbReference type="SAM" id="Phobius"/>
    </source>
</evidence>
<dbReference type="GO" id="GO:0016020">
    <property type="term" value="C:membrane"/>
    <property type="evidence" value="ECO:0007669"/>
    <property type="project" value="UniProtKB-SubCell"/>
</dbReference>
<keyword evidence="3 5" id="KW-1133">Transmembrane helix</keyword>
<keyword evidence="2 5" id="KW-0812">Transmembrane</keyword>
<name>A0AA88XTC5_PINIB</name>
<dbReference type="InterPro" id="IPR006029">
    <property type="entry name" value="Neurotrans-gated_channel_TM"/>
</dbReference>
<dbReference type="Gene3D" id="2.70.170.10">
    <property type="entry name" value="Neurotransmitter-gated ion-channel ligand-binding domain"/>
    <property type="match status" value="2"/>
</dbReference>
<dbReference type="Pfam" id="PF02931">
    <property type="entry name" value="Neur_chan_LBD"/>
    <property type="match status" value="2"/>
</dbReference>
<keyword evidence="4 5" id="KW-0472">Membrane</keyword>
<organism evidence="8 9">
    <name type="scientific">Pinctada imbricata</name>
    <name type="common">Atlantic pearl-oyster</name>
    <name type="synonym">Pinctada martensii</name>
    <dbReference type="NCBI Taxonomy" id="66713"/>
    <lineage>
        <taxon>Eukaryota</taxon>
        <taxon>Metazoa</taxon>
        <taxon>Spiralia</taxon>
        <taxon>Lophotrochozoa</taxon>
        <taxon>Mollusca</taxon>
        <taxon>Bivalvia</taxon>
        <taxon>Autobranchia</taxon>
        <taxon>Pteriomorphia</taxon>
        <taxon>Pterioida</taxon>
        <taxon>Pterioidea</taxon>
        <taxon>Pteriidae</taxon>
        <taxon>Pinctada</taxon>
    </lineage>
</organism>
<feature type="transmembrane region" description="Helical" evidence="5">
    <location>
        <begin position="504"/>
        <end position="527"/>
    </location>
</feature>
<evidence type="ECO:0000256" key="4">
    <source>
        <dbReference type="ARBA" id="ARBA00023136"/>
    </source>
</evidence>
<dbReference type="GO" id="GO:0004888">
    <property type="term" value="F:transmembrane signaling receptor activity"/>
    <property type="evidence" value="ECO:0007669"/>
    <property type="project" value="InterPro"/>
</dbReference>
<evidence type="ECO:0000256" key="3">
    <source>
        <dbReference type="ARBA" id="ARBA00022989"/>
    </source>
</evidence>
<dbReference type="InterPro" id="IPR006201">
    <property type="entry name" value="Neur_channel"/>
</dbReference>
<feature type="domain" description="Neurotransmitter-gated ion-channel transmembrane" evidence="7">
    <location>
        <begin position="451"/>
        <end position="534"/>
    </location>
</feature>
<dbReference type="Pfam" id="PF02932">
    <property type="entry name" value="Neur_chan_memb"/>
    <property type="match status" value="2"/>
</dbReference>
<evidence type="ECO:0000259" key="6">
    <source>
        <dbReference type="Pfam" id="PF02931"/>
    </source>
</evidence>
<accession>A0AA88XTC5</accession>
<reference evidence="8" key="1">
    <citation type="submission" date="2019-08" db="EMBL/GenBank/DDBJ databases">
        <title>The improved chromosome-level genome for the pearl oyster Pinctada fucata martensii using PacBio sequencing and Hi-C.</title>
        <authorList>
            <person name="Zheng Z."/>
        </authorList>
    </citation>
    <scope>NUCLEOTIDE SEQUENCE</scope>
    <source>
        <strain evidence="8">ZZ-2019</strain>
        <tissue evidence="8">Adductor muscle</tissue>
    </source>
</reference>
<feature type="transmembrane region" description="Helical" evidence="5">
    <location>
        <begin position="444"/>
        <end position="467"/>
    </location>
</feature>
<dbReference type="InterPro" id="IPR036734">
    <property type="entry name" value="Neur_chan_lig-bd_sf"/>
</dbReference>
<dbReference type="Proteomes" id="UP001186944">
    <property type="component" value="Unassembled WGS sequence"/>
</dbReference>
<feature type="domain" description="Neurotransmitter-gated ion-channel ligand-binding" evidence="6">
    <location>
        <begin position="9"/>
        <end position="205"/>
    </location>
</feature>
<evidence type="ECO:0000313" key="8">
    <source>
        <dbReference type="EMBL" id="KAK3091505.1"/>
    </source>
</evidence>
<proteinExistence type="predicted"/>
<evidence type="ECO:0000259" key="7">
    <source>
        <dbReference type="Pfam" id="PF02932"/>
    </source>
</evidence>
<feature type="transmembrane region" description="Helical" evidence="5">
    <location>
        <begin position="473"/>
        <end position="492"/>
    </location>
</feature>
<feature type="domain" description="Neurotransmitter-gated ion-channel transmembrane" evidence="7">
    <location>
        <begin position="214"/>
        <end position="297"/>
    </location>
</feature>
<sequence>MCYITNTMKIYDKIFKDYNKLFRPILNESDVMNITVIFIPRGIVEFNEVEGSISVAMAIDIRWEDAFLNWNPGQYENVSTIILPDDKIWKPFLALANPKGDGILFADSPFKVRVFYNGTIVWLTAGTLTVTCKPDVRNYPFDVHSCSVKIFPMDEIIREIRLYSDLKLHVFDNFGQWDMIHEGVYDDMLDIFSLTVFHFKIRRRPQFSVLGICLPILFIGIMNAIVFIIPPTSGERISFAITVLLALIVFMSIVHSSMPKNSDPVPILSYVLMTMMIESGLVVFLTVMSLRFHLKQETSEGAFPFKWNPRQYGNVGTIILPDDQIWKPFLALANPKGDGILFADSPFKVRVFYNGTVVWLTAGTLTVTCKPDVRNYPFDVHSCSVKIFPMDEIIREIRLHSDLKLHVFDNFGQWDMIHEGVYDDMLDIFSLTVFHFKIRRRPQFSVLGICLPILFIGIMNACVFIIPPASGERISFAITVLLALVVFMTIVHSSMPKNSDPVPILSYVLMVMMIESGLVVFLTVMSLRFHLNQQMSDDDFIFKIKPALFDRFCFWISLIAFVTTVCGFILGLYVRKQSNT</sequence>
<dbReference type="InterPro" id="IPR006202">
    <property type="entry name" value="Neur_chan_lig-bd"/>
</dbReference>
<protein>
    <submittedName>
        <fullName evidence="8">Uncharacterized protein</fullName>
    </submittedName>
</protein>
<comment type="caution">
    <text evidence="8">The sequence shown here is derived from an EMBL/GenBank/DDBJ whole genome shotgun (WGS) entry which is preliminary data.</text>
</comment>
<dbReference type="PRINTS" id="PR00252">
    <property type="entry name" value="NRIONCHANNEL"/>
</dbReference>
<dbReference type="CDD" id="cd19051">
    <property type="entry name" value="LGIC_TM_cation"/>
    <property type="match status" value="2"/>
</dbReference>
<feature type="transmembrane region" description="Helical" evidence="5">
    <location>
        <begin position="237"/>
        <end position="255"/>
    </location>
</feature>
<feature type="transmembrane region" description="Helical" evidence="5">
    <location>
        <begin position="554"/>
        <end position="574"/>
    </location>
</feature>
<feature type="domain" description="Neurotransmitter-gated ion-channel ligand-binding" evidence="6">
    <location>
        <begin position="305"/>
        <end position="442"/>
    </location>
</feature>
<dbReference type="InterPro" id="IPR036719">
    <property type="entry name" value="Neuro-gated_channel_TM_sf"/>
</dbReference>
<dbReference type="Gene3D" id="1.20.58.390">
    <property type="entry name" value="Neurotransmitter-gated ion-channel transmembrane domain"/>
    <property type="match status" value="2"/>
</dbReference>
<dbReference type="GO" id="GO:0005230">
    <property type="term" value="F:extracellular ligand-gated monoatomic ion channel activity"/>
    <property type="evidence" value="ECO:0007669"/>
    <property type="project" value="InterPro"/>
</dbReference>
<dbReference type="CDD" id="cd18989">
    <property type="entry name" value="LGIC_ECD_cation"/>
    <property type="match status" value="2"/>
</dbReference>
<dbReference type="PANTHER" id="PTHR18945">
    <property type="entry name" value="NEUROTRANSMITTER GATED ION CHANNEL"/>
    <property type="match status" value="1"/>
</dbReference>
<dbReference type="AlphaFoldDB" id="A0AA88XTC5"/>
<dbReference type="SUPFAM" id="SSF63712">
    <property type="entry name" value="Nicotinic receptor ligand binding domain-like"/>
    <property type="match status" value="2"/>
</dbReference>
<comment type="subcellular location">
    <subcellularLocation>
        <location evidence="1">Membrane</location>
        <topology evidence="1">Multi-pass membrane protein</topology>
    </subcellularLocation>
</comment>
<feature type="transmembrane region" description="Helical" evidence="5">
    <location>
        <begin position="207"/>
        <end position="230"/>
    </location>
</feature>
<dbReference type="EMBL" id="VSWD01000010">
    <property type="protein sequence ID" value="KAK3091505.1"/>
    <property type="molecule type" value="Genomic_DNA"/>
</dbReference>
<evidence type="ECO:0000313" key="9">
    <source>
        <dbReference type="Proteomes" id="UP001186944"/>
    </source>
</evidence>
<gene>
    <name evidence="8" type="ORF">FSP39_020299</name>
</gene>
<dbReference type="SUPFAM" id="SSF90112">
    <property type="entry name" value="Neurotransmitter-gated ion-channel transmembrane pore"/>
    <property type="match status" value="2"/>
</dbReference>